<dbReference type="EMBL" id="JABBLX010000012">
    <property type="protein sequence ID" value="NMK97656.1"/>
    <property type="molecule type" value="Genomic_DNA"/>
</dbReference>
<reference evidence="22 23" key="2">
    <citation type="submission" date="2020-04" db="EMBL/GenBank/DDBJ databases">
        <title>The Epidemiology and Molecular Characteristics of Linezolid-Resistant Staphylococcus capitis in Huashan Hospital, Shanghai.</title>
        <authorList>
            <person name="Ding L."/>
            <person name="Li P."/>
            <person name="Yang Y."/>
            <person name="Lin D."/>
            <person name="Xu X."/>
        </authorList>
    </citation>
    <scope>NUCLEOTIDE SEQUENCE [LARGE SCALE GENOMIC DNA]</scope>
    <source>
        <strain evidence="19 23">12-86</strain>
        <strain evidence="18 22">17-84</strain>
    </source>
</reference>
<dbReference type="CDD" id="cd00082">
    <property type="entry name" value="HisKA"/>
    <property type="match status" value="1"/>
</dbReference>
<dbReference type="Proteomes" id="UP000291949">
    <property type="component" value="Unassembled WGS sequence"/>
</dbReference>
<evidence type="ECO:0000313" key="21">
    <source>
        <dbReference type="Proteomes" id="UP000291949"/>
    </source>
</evidence>
<evidence type="ECO:0000256" key="12">
    <source>
        <dbReference type="ARBA" id="ARBA00022989"/>
    </source>
</evidence>
<feature type="transmembrane region" description="Helical" evidence="15">
    <location>
        <begin position="12"/>
        <end position="34"/>
    </location>
</feature>
<dbReference type="RefSeq" id="WP_002433583.1">
    <property type="nucleotide sequence ID" value="NZ_AP014956.1"/>
</dbReference>
<evidence type="ECO:0000256" key="2">
    <source>
        <dbReference type="ARBA" id="ARBA00004651"/>
    </source>
</evidence>
<comment type="caution">
    <text evidence="20">The sequence shown here is derived from an EMBL/GenBank/DDBJ whole genome shotgun (WGS) entry which is preliminary data.</text>
</comment>
<dbReference type="InterPro" id="IPR036097">
    <property type="entry name" value="HisK_dim/P_sf"/>
</dbReference>
<dbReference type="PANTHER" id="PTHR45528">
    <property type="entry name" value="SENSOR HISTIDINE KINASE CPXA"/>
    <property type="match status" value="1"/>
</dbReference>
<evidence type="ECO:0000256" key="1">
    <source>
        <dbReference type="ARBA" id="ARBA00000085"/>
    </source>
</evidence>
<sequence length="454" mass="52711">MIKRRKLKYKWMIITTLITFTTILLFCLIIIFFLKDTLRNSELDEAERSSTDIANLFHSKSLAQISALDLNASLENFQEVIIYDEKGKKLIQTSNDNIVNYNKKFDMNHPERINIYNSHGINYLVITEPIHSKDFNGYSVLVHSLQNYDNLVRSLYIVALAFGLIATVITAGISYIFSSQITKPIVTMSNKMNQIRRDGFQKKLELTTNYEETDNLIVTFNDMMYQIEESFNQQRQFVEDASHELRTPLQIIQGHLNLIQRWGKKDPEILEESLDISIEEVNRITKLVEELLLLTKDSVNSHVLEAENVDINNEIQSRVKSLRHLHPDYQFETHLSNKPIQMKMNRHQFEQLLLIFLDNAMKYDTDNKYIMINTSLKNKVISIEITDHGMGIPKQDLDFIFDRFYRVDKSRARSQGGNGLGLSIAEKIVQLNGGSIQVESEVQKFTTFKINFPL</sequence>
<feature type="domain" description="HAMP" evidence="17">
    <location>
        <begin position="179"/>
        <end position="232"/>
    </location>
</feature>
<dbReference type="SUPFAM" id="SSF55874">
    <property type="entry name" value="ATPase domain of HSP90 chaperone/DNA topoisomerase II/histidine kinase"/>
    <property type="match status" value="1"/>
</dbReference>
<evidence type="ECO:0000313" key="18">
    <source>
        <dbReference type="EMBL" id="NMK53351.1"/>
    </source>
</evidence>
<keyword evidence="10 20" id="KW-0418">Kinase</keyword>
<gene>
    <name evidence="20" type="ORF">EQ811_04040</name>
    <name evidence="19" type="ORF">HHM13_06050</name>
    <name evidence="18" type="ORF">HHM24_01120</name>
</gene>
<keyword evidence="14 15" id="KW-0472">Membrane</keyword>
<dbReference type="EMBL" id="JABBMI010000001">
    <property type="protein sequence ID" value="NMK53351.1"/>
    <property type="molecule type" value="Genomic_DNA"/>
</dbReference>
<evidence type="ECO:0000259" key="17">
    <source>
        <dbReference type="PROSITE" id="PS50885"/>
    </source>
</evidence>
<dbReference type="CDD" id="cd00075">
    <property type="entry name" value="HATPase"/>
    <property type="match status" value="1"/>
</dbReference>
<dbReference type="Pfam" id="PF18719">
    <property type="entry name" value="ArlS_N"/>
    <property type="match status" value="1"/>
</dbReference>
<dbReference type="PROSITE" id="PS50885">
    <property type="entry name" value="HAMP"/>
    <property type="match status" value="1"/>
</dbReference>
<dbReference type="Pfam" id="PF02518">
    <property type="entry name" value="HATPase_c"/>
    <property type="match status" value="1"/>
</dbReference>
<keyword evidence="8 15" id="KW-0812">Transmembrane</keyword>
<keyword evidence="11" id="KW-0067">ATP-binding</keyword>
<dbReference type="SUPFAM" id="SSF47384">
    <property type="entry name" value="Homodimeric domain of signal transducing histidine kinase"/>
    <property type="match status" value="1"/>
</dbReference>
<evidence type="ECO:0000313" key="20">
    <source>
        <dbReference type="EMBL" id="TBW78251.1"/>
    </source>
</evidence>
<reference evidence="20 21" key="1">
    <citation type="journal article" date="2019" name="Sci. Transl. Med.">
        <title>Quorum sensing between bacterial species on the skin protects against epidermal injury in atopic dermatitis.</title>
        <authorList>
            <person name="Williams M.R."/>
        </authorList>
    </citation>
    <scope>NUCLEOTIDE SEQUENCE [LARGE SCALE GENOMIC DNA]</scope>
    <source>
        <strain evidence="20 21">H8</strain>
    </source>
</reference>
<dbReference type="Proteomes" id="UP000550736">
    <property type="component" value="Unassembled WGS sequence"/>
</dbReference>
<dbReference type="FunFam" id="1.10.287.130:FF:000001">
    <property type="entry name" value="Two-component sensor histidine kinase"/>
    <property type="match status" value="1"/>
</dbReference>
<evidence type="ECO:0000256" key="7">
    <source>
        <dbReference type="ARBA" id="ARBA00022679"/>
    </source>
</evidence>
<keyword evidence="12 15" id="KW-1133">Transmembrane helix</keyword>
<evidence type="ECO:0000256" key="14">
    <source>
        <dbReference type="ARBA" id="ARBA00023136"/>
    </source>
</evidence>
<dbReference type="InterPro" id="IPR041610">
    <property type="entry name" value="ArlS_N"/>
</dbReference>
<dbReference type="EC" id="2.7.13.3" evidence="3"/>
<dbReference type="PRINTS" id="PR00344">
    <property type="entry name" value="BCTRLSENSOR"/>
</dbReference>
<dbReference type="Gene3D" id="6.10.340.10">
    <property type="match status" value="1"/>
</dbReference>
<dbReference type="GO" id="GO:0000155">
    <property type="term" value="F:phosphorelay sensor kinase activity"/>
    <property type="evidence" value="ECO:0007669"/>
    <property type="project" value="InterPro"/>
</dbReference>
<dbReference type="Gene3D" id="1.10.287.130">
    <property type="match status" value="1"/>
</dbReference>
<evidence type="ECO:0000256" key="9">
    <source>
        <dbReference type="ARBA" id="ARBA00022741"/>
    </source>
</evidence>
<protein>
    <recommendedName>
        <fullName evidence="4">Signal transduction histidine-protein kinase ArlS</fullName>
        <ecNumber evidence="3">2.7.13.3</ecNumber>
    </recommendedName>
</protein>
<feature type="transmembrane region" description="Helical" evidence="15">
    <location>
        <begin position="155"/>
        <end position="178"/>
    </location>
</feature>
<evidence type="ECO:0000256" key="4">
    <source>
        <dbReference type="ARBA" id="ARBA00015735"/>
    </source>
</evidence>
<keyword evidence="5" id="KW-1003">Cell membrane</keyword>
<dbReference type="InterPro" id="IPR036890">
    <property type="entry name" value="HATPase_C_sf"/>
</dbReference>
<evidence type="ECO:0000256" key="10">
    <source>
        <dbReference type="ARBA" id="ARBA00022777"/>
    </source>
</evidence>
<dbReference type="PANTHER" id="PTHR45528:SF12">
    <property type="entry name" value="SENSOR HISTIDINE KINASE ARSS"/>
    <property type="match status" value="1"/>
</dbReference>
<dbReference type="SMART" id="SM00387">
    <property type="entry name" value="HATPase_c"/>
    <property type="match status" value="1"/>
</dbReference>
<evidence type="ECO:0000259" key="16">
    <source>
        <dbReference type="PROSITE" id="PS50109"/>
    </source>
</evidence>
<comment type="catalytic activity">
    <reaction evidence="1">
        <text>ATP + protein L-histidine = ADP + protein N-phospho-L-histidine.</text>
        <dbReference type="EC" id="2.7.13.3"/>
    </reaction>
</comment>
<dbReference type="InterPro" id="IPR003661">
    <property type="entry name" value="HisK_dim/P_dom"/>
</dbReference>
<dbReference type="InterPro" id="IPR005467">
    <property type="entry name" value="His_kinase_dom"/>
</dbReference>
<dbReference type="InterPro" id="IPR050398">
    <property type="entry name" value="HssS/ArlS-like"/>
</dbReference>
<dbReference type="SMART" id="SM00388">
    <property type="entry name" value="HisKA"/>
    <property type="match status" value="1"/>
</dbReference>
<keyword evidence="6" id="KW-0597">Phosphoprotein</keyword>
<comment type="subcellular location">
    <subcellularLocation>
        <location evidence="2">Cell membrane</location>
        <topology evidence="2">Multi-pass membrane protein</topology>
    </subcellularLocation>
</comment>
<evidence type="ECO:0000256" key="5">
    <source>
        <dbReference type="ARBA" id="ARBA00022475"/>
    </source>
</evidence>
<dbReference type="FunFam" id="3.30.565.10:FF:000006">
    <property type="entry name" value="Sensor histidine kinase WalK"/>
    <property type="match status" value="1"/>
</dbReference>
<dbReference type="PROSITE" id="PS50109">
    <property type="entry name" value="HIS_KIN"/>
    <property type="match status" value="1"/>
</dbReference>
<evidence type="ECO:0000256" key="6">
    <source>
        <dbReference type="ARBA" id="ARBA00022553"/>
    </source>
</evidence>
<evidence type="ECO:0000313" key="23">
    <source>
        <dbReference type="Proteomes" id="UP000550736"/>
    </source>
</evidence>
<proteinExistence type="predicted"/>
<dbReference type="SUPFAM" id="SSF158472">
    <property type="entry name" value="HAMP domain-like"/>
    <property type="match status" value="1"/>
</dbReference>
<dbReference type="Proteomes" id="UP000538955">
    <property type="component" value="Unassembled WGS sequence"/>
</dbReference>
<evidence type="ECO:0000256" key="3">
    <source>
        <dbReference type="ARBA" id="ARBA00012438"/>
    </source>
</evidence>
<accession>A0A7X9WH05</accession>
<feature type="domain" description="Histidine kinase" evidence="16">
    <location>
        <begin position="240"/>
        <end position="454"/>
    </location>
</feature>
<keyword evidence="7" id="KW-0808">Transferase</keyword>
<keyword evidence="13" id="KW-0902">Two-component regulatory system</keyword>
<dbReference type="GO" id="GO:0005524">
    <property type="term" value="F:ATP binding"/>
    <property type="evidence" value="ECO:0007669"/>
    <property type="project" value="UniProtKB-KW"/>
</dbReference>
<dbReference type="EMBL" id="SCHC01000001">
    <property type="protein sequence ID" value="TBW78251.1"/>
    <property type="molecule type" value="Genomic_DNA"/>
</dbReference>
<dbReference type="AlphaFoldDB" id="A0A7X9WH05"/>
<evidence type="ECO:0000256" key="11">
    <source>
        <dbReference type="ARBA" id="ARBA00022840"/>
    </source>
</evidence>
<evidence type="ECO:0000256" key="13">
    <source>
        <dbReference type="ARBA" id="ARBA00023012"/>
    </source>
</evidence>
<evidence type="ECO:0000313" key="19">
    <source>
        <dbReference type="EMBL" id="NMK97656.1"/>
    </source>
</evidence>
<evidence type="ECO:0000256" key="8">
    <source>
        <dbReference type="ARBA" id="ARBA00022692"/>
    </source>
</evidence>
<evidence type="ECO:0000256" key="15">
    <source>
        <dbReference type="SAM" id="Phobius"/>
    </source>
</evidence>
<dbReference type="InterPro" id="IPR003594">
    <property type="entry name" value="HATPase_dom"/>
</dbReference>
<name>A0A7X9WH05_STACP</name>
<dbReference type="GO" id="GO:0005886">
    <property type="term" value="C:plasma membrane"/>
    <property type="evidence" value="ECO:0007669"/>
    <property type="project" value="UniProtKB-SubCell"/>
</dbReference>
<evidence type="ECO:0000313" key="22">
    <source>
        <dbReference type="Proteomes" id="UP000538955"/>
    </source>
</evidence>
<dbReference type="Pfam" id="PF00512">
    <property type="entry name" value="HisKA"/>
    <property type="match status" value="1"/>
</dbReference>
<dbReference type="InterPro" id="IPR003660">
    <property type="entry name" value="HAMP_dom"/>
</dbReference>
<dbReference type="Gene3D" id="3.30.565.10">
    <property type="entry name" value="Histidine kinase-like ATPase, C-terminal domain"/>
    <property type="match status" value="1"/>
</dbReference>
<organism evidence="20 21">
    <name type="scientific">Staphylococcus capitis</name>
    <dbReference type="NCBI Taxonomy" id="29388"/>
    <lineage>
        <taxon>Bacteria</taxon>
        <taxon>Bacillati</taxon>
        <taxon>Bacillota</taxon>
        <taxon>Bacilli</taxon>
        <taxon>Bacillales</taxon>
        <taxon>Staphylococcaceae</taxon>
        <taxon>Staphylococcus</taxon>
    </lineage>
</organism>
<dbReference type="InterPro" id="IPR004358">
    <property type="entry name" value="Sig_transdc_His_kin-like_C"/>
</dbReference>
<keyword evidence="22" id="KW-1185">Reference proteome</keyword>
<keyword evidence="9" id="KW-0547">Nucleotide-binding</keyword>